<name>A0ABR2ZJP6_9AGAR</name>
<dbReference type="InterPro" id="IPR036881">
    <property type="entry name" value="Glyco_hydro_3_C_sf"/>
</dbReference>
<feature type="domain" description="Glycoside hydrolase family 3 N-terminal" evidence="4">
    <location>
        <begin position="30"/>
        <end position="362"/>
    </location>
</feature>
<organism evidence="5 6">
    <name type="scientific">Marasmius tenuissimus</name>
    <dbReference type="NCBI Taxonomy" id="585030"/>
    <lineage>
        <taxon>Eukaryota</taxon>
        <taxon>Fungi</taxon>
        <taxon>Dikarya</taxon>
        <taxon>Basidiomycota</taxon>
        <taxon>Agaricomycotina</taxon>
        <taxon>Agaricomycetes</taxon>
        <taxon>Agaricomycetidae</taxon>
        <taxon>Agaricales</taxon>
        <taxon>Marasmiineae</taxon>
        <taxon>Marasmiaceae</taxon>
        <taxon>Marasmius</taxon>
    </lineage>
</organism>
<proteinExistence type="inferred from homology"/>
<dbReference type="SUPFAM" id="SSF51445">
    <property type="entry name" value="(Trans)glycosidases"/>
    <property type="match status" value="1"/>
</dbReference>
<keyword evidence="2" id="KW-0378">Hydrolase</keyword>
<dbReference type="EMBL" id="JBBXMP010000123">
    <property type="protein sequence ID" value="KAL0061781.1"/>
    <property type="molecule type" value="Genomic_DNA"/>
</dbReference>
<dbReference type="Pfam" id="PF00933">
    <property type="entry name" value="Glyco_hydro_3"/>
    <property type="match status" value="1"/>
</dbReference>
<dbReference type="InterPro" id="IPR017853">
    <property type="entry name" value="GH"/>
</dbReference>
<gene>
    <name evidence="5" type="ORF">AAF712_011386</name>
</gene>
<accession>A0ABR2ZJP6</accession>
<evidence type="ECO:0000313" key="5">
    <source>
        <dbReference type="EMBL" id="KAL0061781.1"/>
    </source>
</evidence>
<dbReference type="Proteomes" id="UP001437256">
    <property type="component" value="Unassembled WGS sequence"/>
</dbReference>
<reference evidence="5 6" key="1">
    <citation type="submission" date="2024-05" db="EMBL/GenBank/DDBJ databases">
        <title>A draft genome resource for the thread blight pathogen Marasmius tenuissimus strain MS-2.</title>
        <authorList>
            <person name="Yulfo-Soto G.E."/>
            <person name="Baruah I.K."/>
            <person name="Amoako-Attah I."/>
            <person name="Bukari Y."/>
            <person name="Meinhardt L.W."/>
            <person name="Bailey B.A."/>
            <person name="Cohen S.P."/>
        </authorList>
    </citation>
    <scope>NUCLEOTIDE SEQUENCE [LARGE SCALE GENOMIC DNA]</scope>
    <source>
        <strain evidence="5 6">MS-2</strain>
    </source>
</reference>
<comment type="similarity">
    <text evidence="1">Belongs to the glycosyl hydrolase 3 family.</text>
</comment>
<evidence type="ECO:0000256" key="2">
    <source>
        <dbReference type="ARBA" id="ARBA00022801"/>
    </source>
</evidence>
<evidence type="ECO:0000313" key="6">
    <source>
        <dbReference type="Proteomes" id="UP001437256"/>
    </source>
</evidence>
<dbReference type="Gene3D" id="3.40.50.1700">
    <property type="entry name" value="Glycoside hydrolase family 3 C-terminal domain"/>
    <property type="match status" value="1"/>
</dbReference>
<dbReference type="PRINTS" id="PR00133">
    <property type="entry name" value="GLHYDRLASE3"/>
</dbReference>
<evidence type="ECO:0000259" key="4">
    <source>
        <dbReference type="Pfam" id="PF00933"/>
    </source>
</evidence>
<evidence type="ECO:0000256" key="3">
    <source>
        <dbReference type="ARBA" id="ARBA00023295"/>
    </source>
</evidence>
<dbReference type="PANTHER" id="PTHR30480">
    <property type="entry name" value="BETA-HEXOSAMINIDASE-RELATED"/>
    <property type="match status" value="1"/>
</dbReference>
<dbReference type="PANTHER" id="PTHR30480:SF16">
    <property type="entry name" value="GLYCOSIDE HYDROLASE FAMILY 3 DOMAIN PROTEIN"/>
    <property type="match status" value="1"/>
</dbReference>
<dbReference type="InterPro" id="IPR036962">
    <property type="entry name" value="Glyco_hydro_3_N_sf"/>
</dbReference>
<keyword evidence="6" id="KW-1185">Reference proteome</keyword>
<keyword evidence="3" id="KW-0326">Glycosidase</keyword>
<dbReference type="InterPro" id="IPR050226">
    <property type="entry name" value="NagZ_Beta-hexosaminidase"/>
</dbReference>
<protein>
    <recommendedName>
        <fullName evidence="4">Glycoside hydrolase family 3 N-terminal domain-containing protein</fullName>
    </recommendedName>
</protein>
<evidence type="ECO:0000256" key="1">
    <source>
        <dbReference type="ARBA" id="ARBA00005336"/>
    </source>
</evidence>
<comment type="caution">
    <text evidence="5">The sequence shown here is derived from an EMBL/GenBank/DDBJ whole genome shotgun (WGS) entry which is preliminary data.</text>
</comment>
<sequence>MAPVQLTEEIKKEIGQHFIFGFHEQELSDDIKTLIGAPYYVGNVIFMKRNVRDAIQAKGLIRDLQQHARSVGHEMPLLIGTDQENGLVSAFSRNGAVTQFPGAMTLAATGSESLTEQVYAASGKELSLLGVHWTYAPVADINIDKRNPVIGVRSFGDDPHRVAQFVSAAARGLSNSGIAPCLKHFPGHGDTHVDSHLTLPKIMKDKATISQVELVPFQHVFDQSKNDLLTVMTSHHALPNITGSDEPCSLSRTITTGLLREEMGFQGVVVTDCLEMDAIAATKDDDGVQGIGANADRESGWNGGCGTEEGVVRALEAGADIAMVCHTMARHVASVKKVWEAVESGRVTMEDIRKSGERIKRLKVAVFGNDPWKRALEGSGDFEEDWGKAKLESKRVSEEAYGKSTVVIQDADTVLPFKRTKTVVYTPENESYNKAVDDAEGVLRTKGGQVRNTAGEFFTSFASSVKARAGTVAHVVYPKANPTEVNVDVLDGAEQVVFVLRNADRGRWQIAALEQVIRQNPPKFAVLSSSTPYDLDGVVLAAPYAHLASSEYTAEALEAAASVVFGERVAGGALPVKL</sequence>
<dbReference type="InterPro" id="IPR001764">
    <property type="entry name" value="Glyco_hydro_3_N"/>
</dbReference>
<dbReference type="Gene3D" id="3.20.20.300">
    <property type="entry name" value="Glycoside hydrolase, family 3, N-terminal domain"/>
    <property type="match status" value="1"/>
</dbReference>